<dbReference type="OrthoDB" id="3250815at2"/>
<evidence type="ECO:0000256" key="1">
    <source>
        <dbReference type="SAM" id="SignalP"/>
    </source>
</evidence>
<name>A0A0F0LEG6_9MICO</name>
<feature type="chain" id="PRO_5002445204" description="Secreted protein" evidence="1">
    <location>
        <begin position="29"/>
        <end position="404"/>
    </location>
</feature>
<dbReference type="EMBL" id="JYIW01000017">
    <property type="protein sequence ID" value="KJL31079.1"/>
    <property type="molecule type" value="Genomic_DNA"/>
</dbReference>
<protein>
    <recommendedName>
        <fullName evidence="4">Secreted protein</fullName>
    </recommendedName>
</protein>
<comment type="caution">
    <text evidence="2">The sequence shown here is derived from an EMBL/GenBank/DDBJ whole genome shotgun (WGS) entry which is preliminary data.</text>
</comment>
<evidence type="ECO:0000313" key="2">
    <source>
        <dbReference type="EMBL" id="KJL31079.1"/>
    </source>
</evidence>
<sequence length="404" mass="42033">MKKPARTRLAVGAIGAVAAFALVGCASAAPPASDPSDATADHAAHEGDTRVAISYDGGVLVLDGETLDEIDQVELDGFLRVNSAGDHDGHVFVTAADGFHLLDTGLASDTVEFTGEVFEATAAGHVTPHEGRTALFDDDTGDVRVFDTDAVGTGELPEYDTITSEAAHHGVAIELSDGTTLSTIGTSDARTGVRLLDAAGAEIARNEQCPSVHGEGALRGEVVMFGCEDGVLLFADGVFTKLAAPDAYGRSGNAYVSETSAIAVADYNADPDAEGYLLSQLALIDTDAQTLSVVDLPEGVEYTWRGVGRDAHDDIIVLGSDGTLNVLDETGAVQESWNVIEPWESPSEWQQPHPGLRVVGDLAYVTEPASNRILAVDLHSGEVVADTTLDVVPNEFVVVSGAGH</sequence>
<dbReference type="AlphaFoldDB" id="A0A0F0LEG6"/>
<dbReference type="PROSITE" id="PS51257">
    <property type="entry name" value="PROKAR_LIPOPROTEIN"/>
    <property type="match status" value="1"/>
</dbReference>
<gene>
    <name evidence="2" type="ORF">RS83_00530</name>
</gene>
<dbReference type="Proteomes" id="UP000033640">
    <property type="component" value="Unassembled WGS sequence"/>
</dbReference>
<feature type="signal peptide" evidence="1">
    <location>
        <begin position="1"/>
        <end position="28"/>
    </location>
</feature>
<organism evidence="2 3">
    <name type="scientific">Microbacterium oxydans</name>
    <dbReference type="NCBI Taxonomy" id="82380"/>
    <lineage>
        <taxon>Bacteria</taxon>
        <taxon>Bacillati</taxon>
        <taxon>Actinomycetota</taxon>
        <taxon>Actinomycetes</taxon>
        <taxon>Micrococcales</taxon>
        <taxon>Microbacteriaceae</taxon>
        <taxon>Microbacterium</taxon>
    </lineage>
</organism>
<keyword evidence="1" id="KW-0732">Signal</keyword>
<dbReference type="SUPFAM" id="SSF50969">
    <property type="entry name" value="YVTN repeat-like/Quinoprotein amine dehydrogenase"/>
    <property type="match status" value="1"/>
</dbReference>
<dbReference type="InterPro" id="IPR011044">
    <property type="entry name" value="Quino_amine_DH_bsu"/>
</dbReference>
<dbReference type="PATRIC" id="fig|82380.11.peg.546"/>
<evidence type="ECO:0000313" key="3">
    <source>
        <dbReference type="Proteomes" id="UP000033640"/>
    </source>
</evidence>
<proteinExistence type="predicted"/>
<accession>A0A0F0LEG6</accession>
<reference evidence="2 3" key="1">
    <citation type="submission" date="2015-02" db="EMBL/GenBank/DDBJ databases">
        <title>Draft genome sequences of ten Microbacterium spp. with emphasis on heavy metal contaminated environments.</title>
        <authorList>
            <person name="Corretto E."/>
        </authorList>
    </citation>
    <scope>NUCLEOTIDE SEQUENCE [LARGE SCALE GENOMIC DNA]</scope>
    <source>
        <strain evidence="2 3">BEL4b</strain>
    </source>
</reference>
<dbReference type="RefSeq" id="WP_045277970.1">
    <property type="nucleotide sequence ID" value="NZ_JYIW01000017.1"/>
</dbReference>
<evidence type="ECO:0008006" key="4">
    <source>
        <dbReference type="Google" id="ProtNLM"/>
    </source>
</evidence>